<evidence type="ECO:0000313" key="5">
    <source>
        <dbReference type="Proteomes" id="UP001174997"/>
    </source>
</evidence>
<feature type="region of interest" description="Disordered" evidence="2">
    <location>
        <begin position="1"/>
        <end position="68"/>
    </location>
</feature>
<evidence type="ECO:0000313" key="4">
    <source>
        <dbReference type="EMBL" id="KAK0666629.1"/>
    </source>
</evidence>
<feature type="region of interest" description="Disordered" evidence="2">
    <location>
        <begin position="119"/>
        <end position="140"/>
    </location>
</feature>
<proteinExistence type="predicted"/>
<dbReference type="Proteomes" id="UP001174997">
    <property type="component" value="Unassembled WGS sequence"/>
</dbReference>
<evidence type="ECO:0000256" key="1">
    <source>
        <dbReference type="PROSITE-ProRule" id="PRU00042"/>
    </source>
</evidence>
<keyword evidence="1" id="KW-0863">Zinc-finger</keyword>
<organism evidence="4 5">
    <name type="scientific">Cercophora samala</name>
    <dbReference type="NCBI Taxonomy" id="330535"/>
    <lineage>
        <taxon>Eukaryota</taxon>
        <taxon>Fungi</taxon>
        <taxon>Dikarya</taxon>
        <taxon>Ascomycota</taxon>
        <taxon>Pezizomycotina</taxon>
        <taxon>Sordariomycetes</taxon>
        <taxon>Sordariomycetidae</taxon>
        <taxon>Sordariales</taxon>
        <taxon>Lasiosphaeriaceae</taxon>
        <taxon>Cercophora</taxon>
    </lineage>
</organism>
<gene>
    <name evidence="4" type="ORF">QBC41DRAFT_397822</name>
</gene>
<dbReference type="PROSITE" id="PS50157">
    <property type="entry name" value="ZINC_FINGER_C2H2_2"/>
    <property type="match status" value="1"/>
</dbReference>
<dbReference type="AlphaFoldDB" id="A0AA40DAQ2"/>
<evidence type="ECO:0000256" key="2">
    <source>
        <dbReference type="SAM" id="MobiDB-lite"/>
    </source>
</evidence>
<sequence>MFDSHDQFPDWASESGGPPDLSKEHPWAVGSHLEGQDIGMDSNEQGDGTVNPAFLTMQRGPGAPATTNHEITGSAMAMPDSRHFGAEMLTEAPEDSASVSTPETTAVSFETVTDNEFAFSFPSSQSSDNSSTPEILTPNESDYSSDWTALDSLSFSFNSPVIDLQPADFTDQVISPLMPNDFPVAADEQHFIVYPLPASATKPLSETNPAKSEVRYTIVDGKFKCLYSACKGSNLYNLPGELRKHQKNHRRPTRCEICGEGYAERKDLDRHRLKDHGDHASVRNDKRAQKQKKRCEVCGRTQRADNLKRHMLVHGRS</sequence>
<feature type="compositionally biased region" description="Low complexity" evidence="2">
    <location>
        <begin position="119"/>
        <end position="131"/>
    </location>
</feature>
<keyword evidence="1" id="KW-0479">Metal-binding</keyword>
<dbReference type="GO" id="GO:0008270">
    <property type="term" value="F:zinc ion binding"/>
    <property type="evidence" value="ECO:0007669"/>
    <property type="project" value="UniProtKB-KW"/>
</dbReference>
<feature type="region of interest" description="Disordered" evidence="2">
    <location>
        <begin position="274"/>
        <end position="294"/>
    </location>
</feature>
<keyword evidence="5" id="KW-1185">Reference proteome</keyword>
<reference evidence="4" key="1">
    <citation type="submission" date="2023-06" db="EMBL/GenBank/DDBJ databases">
        <title>Genome-scale phylogeny and comparative genomics of the fungal order Sordariales.</title>
        <authorList>
            <consortium name="Lawrence Berkeley National Laboratory"/>
            <person name="Hensen N."/>
            <person name="Bonometti L."/>
            <person name="Westerberg I."/>
            <person name="Brannstrom I.O."/>
            <person name="Guillou S."/>
            <person name="Cros-Aarteil S."/>
            <person name="Calhoun S."/>
            <person name="Haridas S."/>
            <person name="Kuo A."/>
            <person name="Mondo S."/>
            <person name="Pangilinan J."/>
            <person name="Riley R."/>
            <person name="Labutti K."/>
            <person name="Andreopoulos B."/>
            <person name="Lipzen A."/>
            <person name="Chen C."/>
            <person name="Yanf M."/>
            <person name="Daum C."/>
            <person name="Ng V."/>
            <person name="Clum A."/>
            <person name="Steindorff A."/>
            <person name="Ohm R."/>
            <person name="Martin F."/>
            <person name="Silar P."/>
            <person name="Natvig D."/>
            <person name="Lalanne C."/>
            <person name="Gautier V."/>
            <person name="Ament-Velasquez S.L."/>
            <person name="Kruys A."/>
            <person name="Hutchinson M.I."/>
            <person name="Powell A.J."/>
            <person name="Barry K."/>
            <person name="Miller A.N."/>
            <person name="Grigoriev I.V."/>
            <person name="Debuchy R."/>
            <person name="Gladieux P."/>
            <person name="Thoren M.H."/>
            <person name="Johannesson H."/>
        </authorList>
    </citation>
    <scope>NUCLEOTIDE SEQUENCE</scope>
    <source>
        <strain evidence="4">CBS 307.81</strain>
    </source>
</reference>
<evidence type="ECO:0000259" key="3">
    <source>
        <dbReference type="PROSITE" id="PS50157"/>
    </source>
</evidence>
<comment type="caution">
    <text evidence="4">The sequence shown here is derived from an EMBL/GenBank/DDBJ whole genome shotgun (WGS) entry which is preliminary data.</text>
</comment>
<protein>
    <recommendedName>
        <fullName evidence="3">C2H2-type domain-containing protein</fullName>
    </recommendedName>
</protein>
<dbReference type="PROSITE" id="PS00028">
    <property type="entry name" value="ZINC_FINGER_C2H2_1"/>
    <property type="match status" value="1"/>
</dbReference>
<accession>A0AA40DAQ2</accession>
<dbReference type="SMART" id="SM00355">
    <property type="entry name" value="ZnF_C2H2"/>
    <property type="match status" value="3"/>
</dbReference>
<keyword evidence="1" id="KW-0862">Zinc</keyword>
<name>A0AA40DAQ2_9PEZI</name>
<dbReference type="EMBL" id="JAULSY010000085">
    <property type="protein sequence ID" value="KAK0666629.1"/>
    <property type="molecule type" value="Genomic_DNA"/>
</dbReference>
<dbReference type="Gene3D" id="3.30.160.60">
    <property type="entry name" value="Classic Zinc Finger"/>
    <property type="match status" value="1"/>
</dbReference>
<feature type="domain" description="C2H2-type" evidence="3">
    <location>
        <begin position="253"/>
        <end position="281"/>
    </location>
</feature>
<dbReference type="InterPro" id="IPR013087">
    <property type="entry name" value="Znf_C2H2_type"/>
</dbReference>